<name>A0A0G4GPZ5_VITBC</name>
<dbReference type="EMBL" id="CDMY01000753">
    <property type="protein sequence ID" value="CEM32438.1"/>
    <property type="molecule type" value="Genomic_DNA"/>
</dbReference>
<feature type="compositionally biased region" description="Basic and acidic residues" evidence="1">
    <location>
        <begin position="91"/>
        <end position="118"/>
    </location>
</feature>
<dbReference type="VEuPathDB" id="CryptoDB:Vbra_23305"/>
<protein>
    <submittedName>
        <fullName evidence="2">Uncharacterized protein</fullName>
    </submittedName>
</protein>
<organism evidence="2 3">
    <name type="scientific">Vitrella brassicaformis (strain CCMP3155)</name>
    <dbReference type="NCBI Taxonomy" id="1169540"/>
    <lineage>
        <taxon>Eukaryota</taxon>
        <taxon>Sar</taxon>
        <taxon>Alveolata</taxon>
        <taxon>Colpodellida</taxon>
        <taxon>Vitrellaceae</taxon>
        <taxon>Vitrella</taxon>
    </lineage>
</organism>
<feature type="compositionally biased region" description="Low complexity" evidence="1">
    <location>
        <begin position="35"/>
        <end position="55"/>
    </location>
</feature>
<keyword evidence="3" id="KW-1185">Reference proteome</keyword>
<evidence type="ECO:0000313" key="2">
    <source>
        <dbReference type="EMBL" id="CEM32438.1"/>
    </source>
</evidence>
<reference evidence="2 3" key="1">
    <citation type="submission" date="2014-11" db="EMBL/GenBank/DDBJ databases">
        <authorList>
            <person name="Zhu J."/>
            <person name="Qi W."/>
            <person name="Song R."/>
        </authorList>
    </citation>
    <scope>NUCLEOTIDE SEQUENCE [LARGE SCALE GENOMIC DNA]</scope>
</reference>
<accession>A0A0G4GPZ5</accession>
<dbReference type="AlphaFoldDB" id="A0A0G4GPZ5"/>
<feature type="compositionally biased region" description="Basic residues" evidence="1">
    <location>
        <begin position="56"/>
        <end position="65"/>
    </location>
</feature>
<gene>
    <name evidence="2" type="ORF">Vbra_23305</name>
</gene>
<sequence length="502" mass="55839">MNDQFTALPHSVKRRVREDRATYSKYISGIRDVSPTAAAAAAAASPPAAAPAAAPKQRRRQRQRTHAAAAAAAWDEDLIEEESIRPAGMETDDRFQSDAEERLSSIKSSEEGDVHDWDQFPSDQEADSPFPTPRSLKDMNIPARDVSPPAAAAAAAATSAGPLVQVKTEDELDPLMAAEEDVGEDNDDALELEAEMSDDQDAEGRPGAESPESANKKQIGPKHKDVNNDEPWTLIRRVHYDQDESHTAHVQVEMLEKMKGKKGGKKWRQLRITTSVGSALVGPEESITEYAASRDESGNRRRNKMADAAVEVLLWINGLAGRFRPKGWSYGGTSSKLQSMQNNLTRLLSLFFVFNWPIGILRGVLSGVWQLFLDRVRQQGEDARPVGSLRNALLDVVKGFAERYCRVSESLYRSLQLKLHIGWQRLQLITNLLINDILPGRTRWSRSKKKPRILPSKKAIQTERHDYMPSLEEVDLFDLLRPGGALGYACDPRKANEHFSST</sequence>
<feature type="region of interest" description="Disordered" evidence="1">
    <location>
        <begin position="35"/>
        <end position="165"/>
    </location>
</feature>
<proteinExistence type="predicted"/>
<dbReference type="InParanoid" id="A0A0G4GPZ5"/>
<evidence type="ECO:0000313" key="3">
    <source>
        <dbReference type="Proteomes" id="UP000041254"/>
    </source>
</evidence>
<evidence type="ECO:0000256" key="1">
    <source>
        <dbReference type="SAM" id="MobiDB-lite"/>
    </source>
</evidence>
<dbReference type="Proteomes" id="UP000041254">
    <property type="component" value="Unassembled WGS sequence"/>
</dbReference>
<feature type="region of interest" description="Disordered" evidence="1">
    <location>
        <begin position="197"/>
        <end position="230"/>
    </location>
</feature>